<dbReference type="Gene3D" id="2.30.30.240">
    <property type="entry name" value="PRC-barrel domain"/>
    <property type="match status" value="2"/>
</dbReference>
<dbReference type="InterPro" id="IPR027275">
    <property type="entry name" value="PRC-brl_dom"/>
</dbReference>
<evidence type="ECO:0000313" key="3">
    <source>
        <dbReference type="Proteomes" id="UP000724672"/>
    </source>
</evidence>
<evidence type="ECO:0000259" key="1">
    <source>
        <dbReference type="Pfam" id="PF05239"/>
    </source>
</evidence>
<dbReference type="Pfam" id="PF05239">
    <property type="entry name" value="PRC"/>
    <property type="match status" value="2"/>
</dbReference>
<dbReference type="Proteomes" id="UP000724672">
    <property type="component" value="Unassembled WGS sequence"/>
</dbReference>
<organism evidence="2 3">
    <name type="scientific">Anaeromonas frigoriresistens</name>
    <dbReference type="NCBI Taxonomy" id="2683708"/>
    <lineage>
        <taxon>Bacteria</taxon>
        <taxon>Bacillati</taxon>
        <taxon>Bacillota</taxon>
        <taxon>Tissierellia</taxon>
        <taxon>Tissierellales</taxon>
        <taxon>Thermohalobacteraceae</taxon>
        <taxon>Anaeromonas</taxon>
    </lineage>
</organism>
<accession>A0A942V548</accession>
<gene>
    <name evidence="2" type="ORF">GOQ27_16335</name>
</gene>
<sequence>MKRTKKIMRFDIIDNQTGDKLGTVKDFIFSRQKLRIVAILVSEGGLFKEEKIIRYKNISSIGKDFITVEKKNIVEKLKDFPEIEKESESDNDIIGLPVLIEDGENIGYIDDIVFEEKNGTVMGFLLTDGIIQDILDGRNMLPFLEVMSITKKALIIDKQFKDDYEKNKEKFKKLLVLD</sequence>
<reference evidence="2" key="1">
    <citation type="submission" date="2019-12" db="EMBL/GenBank/DDBJ databases">
        <title>Clostridiaceae gen. nov. sp. nov., isolated from sediment in Xinjiang, China.</title>
        <authorList>
            <person name="Zhang R."/>
        </authorList>
    </citation>
    <scope>NUCLEOTIDE SEQUENCE</scope>
    <source>
        <strain evidence="2">D2Q-11</strain>
    </source>
</reference>
<dbReference type="InterPro" id="IPR011033">
    <property type="entry name" value="PRC_barrel-like_sf"/>
</dbReference>
<proteinExistence type="predicted"/>
<evidence type="ECO:0000313" key="2">
    <source>
        <dbReference type="EMBL" id="MBS4540047.1"/>
    </source>
</evidence>
<keyword evidence="3" id="KW-1185">Reference proteome</keyword>
<dbReference type="AlphaFoldDB" id="A0A942V548"/>
<feature type="domain" description="PRC-barrel" evidence="1">
    <location>
        <begin position="87"/>
        <end position="157"/>
    </location>
</feature>
<dbReference type="SUPFAM" id="SSF50346">
    <property type="entry name" value="PRC-barrel domain"/>
    <property type="match status" value="2"/>
</dbReference>
<name>A0A942V548_9FIRM</name>
<protein>
    <submittedName>
        <fullName evidence="2">PRC-barrel domain-containing protein</fullName>
    </submittedName>
</protein>
<dbReference type="EMBL" id="WSFT01000053">
    <property type="protein sequence ID" value="MBS4540047.1"/>
    <property type="molecule type" value="Genomic_DNA"/>
</dbReference>
<dbReference type="RefSeq" id="WP_203367945.1">
    <property type="nucleotide sequence ID" value="NZ_WSFT01000053.1"/>
</dbReference>
<comment type="caution">
    <text evidence="2">The sequence shown here is derived from an EMBL/GenBank/DDBJ whole genome shotgun (WGS) entry which is preliminary data.</text>
</comment>
<feature type="domain" description="PRC-barrel" evidence="1">
    <location>
        <begin position="7"/>
        <end position="69"/>
    </location>
</feature>